<name>A0A345HC75_9FLAO</name>
<gene>
    <name evidence="3" type="ORF">DVK85_08010</name>
</gene>
<sequence length="79" mass="8462">MKKVVLSMALVAMMSVSFVSCKEKANEAETEMEAAADDATEAVEETAEDATEAVEETADEAGAKMDSIHEEVTTEEHAH</sequence>
<dbReference type="RefSeq" id="WP_114677943.1">
    <property type="nucleotide sequence ID" value="NZ_CP031188.1"/>
</dbReference>
<feature type="region of interest" description="Disordered" evidence="1">
    <location>
        <begin position="39"/>
        <end position="79"/>
    </location>
</feature>
<feature type="chain" id="PRO_5016839167" description="YtxH domain-containing protein" evidence="2">
    <location>
        <begin position="22"/>
        <end position="79"/>
    </location>
</feature>
<proteinExistence type="predicted"/>
<feature type="compositionally biased region" description="Acidic residues" evidence="1">
    <location>
        <begin position="39"/>
        <end position="59"/>
    </location>
</feature>
<keyword evidence="4" id="KW-1185">Reference proteome</keyword>
<evidence type="ECO:0000313" key="3">
    <source>
        <dbReference type="EMBL" id="AXG74185.1"/>
    </source>
</evidence>
<feature type="signal peptide" evidence="2">
    <location>
        <begin position="1"/>
        <end position="21"/>
    </location>
</feature>
<evidence type="ECO:0008006" key="5">
    <source>
        <dbReference type="Google" id="ProtNLM"/>
    </source>
</evidence>
<evidence type="ECO:0000256" key="2">
    <source>
        <dbReference type="SAM" id="SignalP"/>
    </source>
</evidence>
<protein>
    <recommendedName>
        <fullName evidence="5">YtxH domain-containing protein</fullName>
    </recommendedName>
</protein>
<dbReference type="KEGG" id="fat:DVK85_08010"/>
<reference evidence="3 4" key="1">
    <citation type="submission" date="2018-07" db="EMBL/GenBank/DDBJ databases">
        <title>Complete genome sequence of Flavobacterium arcticum type strain SM1502T.</title>
        <authorList>
            <person name="Li Y."/>
            <person name="Li D.-D."/>
        </authorList>
    </citation>
    <scope>NUCLEOTIDE SEQUENCE [LARGE SCALE GENOMIC DNA]</scope>
    <source>
        <strain evidence="3 4">SM1502</strain>
    </source>
</reference>
<keyword evidence="2" id="KW-0732">Signal</keyword>
<accession>A0A345HC75</accession>
<dbReference type="AlphaFoldDB" id="A0A345HC75"/>
<evidence type="ECO:0000256" key="1">
    <source>
        <dbReference type="SAM" id="MobiDB-lite"/>
    </source>
</evidence>
<feature type="compositionally biased region" description="Basic and acidic residues" evidence="1">
    <location>
        <begin position="61"/>
        <end position="79"/>
    </location>
</feature>
<evidence type="ECO:0000313" key="4">
    <source>
        <dbReference type="Proteomes" id="UP000253951"/>
    </source>
</evidence>
<dbReference type="PROSITE" id="PS51257">
    <property type="entry name" value="PROKAR_LIPOPROTEIN"/>
    <property type="match status" value="1"/>
</dbReference>
<dbReference type="Proteomes" id="UP000253951">
    <property type="component" value="Chromosome"/>
</dbReference>
<dbReference type="EMBL" id="CP031188">
    <property type="protein sequence ID" value="AXG74185.1"/>
    <property type="molecule type" value="Genomic_DNA"/>
</dbReference>
<organism evidence="3 4">
    <name type="scientific">Flavobacterium arcticum</name>
    <dbReference type="NCBI Taxonomy" id="1784713"/>
    <lineage>
        <taxon>Bacteria</taxon>
        <taxon>Pseudomonadati</taxon>
        <taxon>Bacteroidota</taxon>
        <taxon>Flavobacteriia</taxon>
        <taxon>Flavobacteriales</taxon>
        <taxon>Flavobacteriaceae</taxon>
        <taxon>Flavobacterium</taxon>
    </lineage>
</organism>